<dbReference type="EMBL" id="KY368639">
    <property type="protein sequence ID" value="APZ82288.1"/>
    <property type="molecule type" value="Genomic_DNA"/>
</dbReference>
<gene>
    <name evidence="1" type="ORF">Goe2_c04800</name>
</gene>
<evidence type="ECO:0000313" key="2">
    <source>
        <dbReference type="Proteomes" id="UP000224660"/>
    </source>
</evidence>
<dbReference type="Proteomes" id="UP000224660">
    <property type="component" value="Segment"/>
</dbReference>
<protein>
    <submittedName>
        <fullName evidence="1">Uncharacterized protein</fullName>
    </submittedName>
</protein>
<organism evidence="1 2">
    <name type="scientific">Bacillus phage vB_BsuM-Goe2</name>
    <dbReference type="NCBI Taxonomy" id="1933062"/>
    <lineage>
        <taxon>Viruses</taxon>
        <taxon>Duplodnaviria</taxon>
        <taxon>Heunggongvirae</taxon>
        <taxon>Uroviricota</taxon>
        <taxon>Caudoviricetes</taxon>
        <taxon>Herelleviridae</taxon>
        <taxon>Spounavirinae</taxon>
        <taxon>Okubovirus</taxon>
        <taxon>Okubovirus camphawk</taxon>
    </lineage>
</organism>
<proteinExistence type="predicted"/>
<name>A0A217EQI1_9CAUD</name>
<accession>A0A217EQI1</accession>
<evidence type="ECO:0000313" key="1">
    <source>
        <dbReference type="EMBL" id="APZ82288.1"/>
    </source>
</evidence>
<sequence>MENYPLKQCSSCSHRRVCRVMDDLQYLLDTQLLPIDFSPSKCQEYSEDYNLSIKNRLAHAIEEVREEGELSMRLINFIEDKITQHSQQGIDIIQIILHSKSYELVKGHNFGSDIELKVDDGVPPEDCLLVYEVQDEEDE</sequence>
<reference evidence="1 2" key="1">
    <citation type="journal article" date="2017" name="Viruses">
        <title>Characterization of Bacillus subtilis Viruses vB_BsuM-Goe2 and vB_BsuM-Goe3.</title>
        <authorList>
            <person name="Willms I.M."/>
            <person name="Hoppert M."/>
            <person name="Hertel R."/>
        </authorList>
    </citation>
    <scope>NUCLEOTIDE SEQUENCE [LARGE SCALE GENOMIC DNA]</scope>
</reference>